<evidence type="ECO:0000313" key="3">
    <source>
        <dbReference type="Proteomes" id="UP000561438"/>
    </source>
</evidence>
<feature type="compositionally biased region" description="Basic and acidic residues" evidence="1">
    <location>
        <begin position="59"/>
        <end position="70"/>
    </location>
</feature>
<dbReference type="RefSeq" id="WP_176266116.1">
    <property type="nucleotide sequence ID" value="NZ_JABWGV010000001.1"/>
</dbReference>
<feature type="compositionally biased region" description="Acidic residues" evidence="1">
    <location>
        <begin position="37"/>
        <end position="48"/>
    </location>
</feature>
<keyword evidence="3" id="KW-1185">Reference proteome</keyword>
<protein>
    <submittedName>
        <fullName evidence="2">Uncharacterized protein</fullName>
    </submittedName>
</protein>
<proteinExistence type="predicted"/>
<gene>
    <name evidence="2" type="ORF">HUV48_02145</name>
</gene>
<evidence type="ECO:0000256" key="1">
    <source>
        <dbReference type="SAM" id="MobiDB-lite"/>
    </source>
</evidence>
<accession>A0A850H1L3</accession>
<organism evidence="2 3">
    <name type="scientific">Qipengyuania atrilutea</name>
    <dbReference type="NCBI Taxonomy" id="2744473"/>
    <lineage>
        <taxon>Bacteria</taxon>
        <taxon>Pseudomonadati</taxon>
        <taxon>Pseudomonadota</taxon>
        <taxon>Alphaproteobacteria</taxon>
        <taxon>Sphingomonadales</taxon>
        <taxon>Erythrobacteraceae</taxon>
        <taxon>Qipengyuania</taxon>
    </lineage>
</organism>
<sequence>MEYEISDQPQGGRDALEADRTAGLPGYEDGLNNESSVDAEDYPEDEREDASLVQKNKKREAEKSAEKQPS</sequence>
<comment type="caution">
    <text evidence="2">The sequence shown here is derived from an EMBL/GenBank/DDBJ whole genome shotgun (WGS) entry which is preliminary data.</text>
</comment>
<dbReference type="AlphaFoldDB" id="A0A850H1L3"/>
<dbReference type="Proteomes" id="UP000561438">
    <property type="component" value="Unassembled WGS sequence"/>
</dbReference>
<name>A0A850H1L3_9SPHN</name>
<feature type="region of interest" description="Disordered" evidence="1">
    <location>
        <begin position="1"/>
        <end position="70"/>
    </location>
</feature>
<dbReference type="EMBL" id="JABWGV010000001">
    <property type="protein sequence ID" value="NVD43818.1"/>
    <property type="molecule type" value="Genomic_DNA"/>
</dbReference>
<evidence type="ECO:0000313" key="2">
    <source>
        <dbReference type="EMBL" id="NVD43818.1"/>
    </source>
</evidence>
<reference evidence="2 3" key="1">
    <citation type="submission" date="2020-06" db="EMBL/GenBank/DDBJ databases">
        <title>Altererythrobacter sp. HHU K3-1.</title>
        <authorList>
            <person name="Zhang D."/>
            <person name="Xue H."/>
        </authorList>
    </citation>
    <scope>NUCLEOTIDE SEQUENCE [LARGE SCALE GENOMIC DNA]</scope>
    <source>
        <strain evidence="2 3">HHU K3-1</strain>
    </source>
</reference>